<accession>A0A5B7I2B4</accession>
<protein>
    <submittedName>
        <fullName evidence="2">Uncharacterized protein</fullName>
    </submittedName>
</protein>
<gene>
    <name evidence="2" type="ORF">E2C01_073247</name>
</gene>
<organism evidence="2 3">
    <name type="scientific">Portunus trituberculatus</name>
    <name type="common">Swimming crab</name>
    <name type="synonym">Neptunus trituberculatus</name>
    <dbReference type="NCBI Taxonomy" id="210409"/>
    <lineage>
        <taxon>Eukaryota</taxon>
        <taxon>Metazoa</taxon>
        <taxon>Ecdysozoa</taxon>
        <taxon>Arthropoda</taxon>
        <taxon>Crustacea</taxon>
        <taxon>Multicrustacea</taxon>
        <taxon>Malacostraca</taxon>
        <taxon>Eumalacostraca</taxon>
        <taxon>Eucarida</taxon>
        <taxon>Decapoda</taxon>
        <taxon>Pleocyemata</taxon>
        <taxon>Brachyura</taxon>
        <taxon>Eubrachyura</taxon>
        <taxon>Portunoidea</taxon>
        <taxon>Portunidae</taxon>
        <taxon>Portuninae</taxon>
        <taxon>Portunus</taxon>
    </lineage>
</organism>
<dbReference type="AlphaFoldDB" id="A0A5B7I2B4"/>
<evidence type="ECO:0000313" key="3">
    <source>
        <dbReference type="Proteomes" id="UP000324222"/>
    </source>
</evidence>
<evidence type="ECO:0000256" key="1">
    <source>
        <dbReference type="SAM" id="Phobius"/>
    </source>
</evidence>
<keyword evidence="3" id="KW-1185">Reference proteome</keyword>
<keyword evidence="1" id="KW-0812">Transmembrane</keyword>
<feature type="transmembrane region" description="Helical" evidence="1">
    <location>
        <begin position="7"/>
        <end position="26"/>
    </location>
</feature>
<reference evidence="2 3" key="1">
    <citation type="submission" date="2019-05" db="EMBL/GenBank/DDBJ databases">
        <title>Another draft genome of Portunus trituberculatus and its Hox gene families provides insights of decapod evolution.</title>
        <authorList>
            <person name="Jeong J.-H."/>
            <person name="Song I."/>
            <person name="Kim S."/>
            <person name="Choi T."/>
            <person name="Kim D."/>
            <person name="Ryu S."/>
            <person name="Kim W."/>
        </authorList>
    </citation>
    <scope>NUCLEOTIDE SEQUENCE [LARGE SCALE GENOMIC DNA]</scope>
    <source>
        <tissue evidence="2">Muscle</tissue>
    </source>
</reference>
<comment type="caution">
    <text evidence="2">The sequence shown here is derived from an EMBL/GenBank/DDBJ whole genome shotgun (WGS) entry which is preliminary data.</text>
</comment>
<keyword evidence="1" id="KW-0472">Membrane</keyword>
<evidence type="ECO:0000313" key="2">
    <source>
        <dbReference type="EMBL" id="MPC78750.1"/>
    </source>
</evidence>
<dbReference type="EMBL" id="VSRR010049256">
    <property type="protein sequence ID" value="MPC78750.1"/>
    <property type="molecule type" value="Genomic_DNA"/>
</dbReference>
<sequence>MSDGGKHTAAVVVVVVVFAVMTNTLIQLCVAPPSPASFRSALPTFLSALPSPHVFFPPPELYITASHFQNWWCPWCSPESTELSTAPSDSAMDAKGNYSCITRFTFLCFLQIAHPP</sequence>
<name>A0A5B7I2B4_PORTR</name>
<dbReference type="Proteomes" id="UP000324222">
    <property type="component" value="Unassembled WGS sequence"/>
</dbReference>
<proteinExistence type="predicted"/>
<keyword evidence="1" id="KW-1133">Transmembrane helix</keyword>